<dbReference type="Proteomes" id="UP000019335">
    <property type="component" value="Chromosome 3"/>
</dbReference>
<proteinExistence type="predicted"/>
<comment type="caution">
    <text evidence="1">The sequence shown here is derived from an EMBL/GenBank/DDBJ whole genome shotgun (WGS) entry which is preliminary data.</text>
</comment>
<dbReference type="AlphaFoldDB" id="W7TS86"/>
<dbReference type="EMBL" id="AZIL01000178">
    <property type="protein sequence ID" value="EWM29047.1"/>
    <property type="molecule type" value="Genomic_DNA"/>
</dbReference>
<sequence>MTVPSSSAANVASAAASHARKGRLAQVFGRMTVACPGEIRAYGACIAARHFGKDTEAHSDPLERHDIATSNKNCTSNSTIMPRHALRVCKHGTREGGLCGGRLSTCLLSLGQGAAYCFHRGVTHRLVRLPHCHLAIPTAVPLRPFASSAAFRGSLPTSEASSAKSGSWASPFSRLKFAVNVARATSSHASSLPAPLRTPEVEEHQPSLRFVFGEQKQICGGHGVPQEVRTKLFPRVLRGSASILATLPGFGLPTAPWALPHPGRILKEGHQGQWDIVGVDKSSADTQRQVVEVATHEAEDADSRDCDLEVNGPCLLFQALLRIALGQRCSTRDCIIVCIVFLSRTLDRSGSGAYRKGPSIKESQFSCAIVNKINQGVPGGLAGFEMVEQDLEEVYQGGLME</sequence>
<evidence type="ECO:0000313" key="1">
    <source>
        <dbReference type="EMBL" id="EWM29047.1"/>
    </source>
</evidence>
<protein>
    <submittedName>
        <fullName evidence="1">Uncharacterized protein</fullName>
    </submittedName>
</protein>
<gene>
    <name evidence="1" type="ORF">Naga_100024g20</name>
</gene>
<evidence type="ECO:0000313" key="2">
    <source>
        <dbReference type="Proteomes" id="UP000019335"/>
    </source>
</evidence>
<reference evidence="1 2" key="1">
    <citation type="journal article" date="2014" name="Mol. Plant">
        <title>Chromosome Scale Genome Assembly and Transcriptome Profiling of Nannochloropsis gaditana in Nitrogen Depletion.</title>
        <authorList>
            <person name="Corteggiani Carpinelli E."/>
            <person name="Telatin A."/>
            <person name="Vitulo N."/>
            <person name="Forcato C."/>
            <person name="D'Angelo M."/>
            <person name="Schiavon R."/>
            <person name="Vezzi A."/>
            <person name="Giacometti G.M."/>
            <person name="Morosinotto T."/>
            <person name="Valle G."/>
        </authorList>
    </citation>
    <scope>NUCLEOTIDE SEQUENCE [LARGE SCALE GENOMIC DNA]</scope>
    <source>
        <strain evidence="1 2">B-31</strain>
    </source>
</reference>
<organism evidence="1 2">
    <name type="scientific">Nannochloropsis gaditana</name>
    <dbReference type="NCBI Taxonomy" id="72520"/>
    <lineage>
        <taxon>Eukaryota</taxon>
        <taxon>Sar</taxon>
        <taxon>Stramenopiles</taxon>
        <taxon>Ochrophyta</taxon>
        <taxon>Eustigmatophyceae</taxon>
        <taxon>Eustigmatales</taxon>
        <taxon>Monodopsidaceae</taxon>
        <taxon>Nannochloropsis</taxon>
    </lineage>
</organism>
<accession>W7TS86</accession>
<keyword evidence="2" id="KW-1185">Reference proteome</keyword>
<name>W7TS86_9STRA</name>